<evidence type="ECO:0000313" key="2">
    <source>
        <dbReference type="EMBL" id="PWN41365.1"/>
    </source>
</evidence>
<gene>
    <name evidence="2" type="ORF">IE81DRAFT_178450</name>
</gene>
<evidence type="ECO:0000313" key="3">
    <source>
        <dbReference type="Proteomes" id="UP000245783"/>
    </source>
</evidence>
<dbReference type="AlphaFoldDB" id="A0A316W115"/>
<evidence type="ECO:0000256" key="1">
    <source>
        <dbReference type="SAM" id="MobiDB-lite"/>
    </source>
</evidence>
<dbReference type="RefSeq" id="XP_025368525.1">
    <property type="nucleotide sequence ID" value="XM_025510686.1"/>
</dbReference>
<keyword evidence="3" id="KW-1185">Reference proteome</keyword>
<dbReference type="EMBL" id="KZ819394">
    <property type="protein sequence ID" value="PWN41365.1"/>
    <property type="molecule type" value="Genomic_DNA"/>
</dbReference>
<feature type="compositionally biased region" description="Polar residues" evidence="1">
    <location>
        <begin position="185"/>
        <end position="195"/>
    </location>
</feature>
<accession>A0A316W115</accession>
<name>A0A316W115_9BASI</name>
<organism evidence="2 3">
    <name type="scientific">Ceraceosorus guamensis</name>
    <dbReference type="NCBI Taxonomy" id="1522189"/>
    <lineage>
        <taxon>Eukaryota</taxon>
        <taxon>Fungi</taxon>
        <taxon>Dikarya</taxon>
        <taxon>Basidiomycota</taxon>
        <taxon>Ustilaginomycotina</taxon>
        <taxon>Exobasidiomycetes</taxon>
        <taxon>Ceraceosorales</taxon>
        <taxon>Ceraceosoraceae</taxon>
        <taxon>Ceraceosorus</taxon>
    </lineage>
</organism>
<dbReference type="InParanoid" id="A0A316W115"/>
<proteinExistence type="predicted"/>
<sequence>MESSVAAVPPSGKAPTGAAEVSPSLLPVITAQEPNDLTTPRSHAYLASSASTGFATVASTAPPQHPAIPSTEAGQSSRSLPHGYAHLTGPRFGALLRQLDSALGTFPHDEAFSSKGKARVIASTGGISIGDAGFGGSSARQREARYLTSTPGAMSRTALRALRGQPLARIHEDRRRRRKEALVRASTQGSPTTQAKLVPPHAGDDSYAPFSLPKLLERLGGLLRLHSLPPDRALLLARAGWERNDVSSLEARGAGELDRVVSKVCCSTCRAGLSYDAASSRGAESGQSVASGSMKESGDPAVALRMHHFEWCPWSIRWCQGE</sequence>
<dbReference type="Proteomes" id="UP000245783">
    <property type="component" value="Unassembled WGS sequence"/>
</dbReference>
<feature type="region of interest" description="Disordered" evidence="1">
    <location>
        <begin position="173"/>
        <end position="201"/>
    </location>
</feature>
<protein>
    <submittedName>
        <fullName evidence="2">Uncharacterized protein</fullName>
    </submittedName>
</protein>
<feature type="region of interest" description="Disordered" evidence="1">
    <location>
        <begin position="59"/>
        <end position="78"/>
    </location>
</feature>
<dbReference type="GeneID" id="37032556"/>
<reference evidence="2 3" key="1">
    <citation type="journal article" date="2018" name="Mol. Biol. Evol.">
        <title>Broad Genomic Sampling Reveals a Smut Pathogenic Ancestry of the Fungal Clade Ustilaginomycotina.</title>
        <authorList>
            <person name="Kijpornyongpan T."/>
            <person name="Mondo S.J."/>
            <person name="Barry K."/>
            <person name="Sandor L."/>
            <person name="Lee J."/>
            <person name="Lipzen A."/>
            <person name="Pangilinan J."/>
            <person name="LaButti K."/>
            <person name="Hainaut M."/>
            <person name="Henrissat B."/>
            <person name="Grigoriev I.V."/>
            <person name="Spatafora J.W."/>
            <person name="Aime M.C."/>
        </authorList>
    </citation>
    <scope>NUCLEOTIDE SEQUENCE [LARGE SCALE GENOMIC DNA]</scope>
    <source>
        <strain evidence="2 3">MCA 4658</strain>
    </source>
</reference>
<feature type="region of interest" description="Disordered" evidence="1">
    <location>
        <begin position="1"/>
        <end position="20"/>
    </location>
</feature>